<reference evidence="1 2" key="1">
    <citation type="journal article" date="2012" name="Genome Biol.">
        <title>Sequencing three crocodilian genomes to illuminate the evolution of archosaurs and amniotes.</title>
        <authorList>
            <person name="St John J.A."/>
            <person name="Braun E.L."/>
            <person name="Isberg S.R."/>
            <person name="Miles L.G."/>
            <person name="Chong A.Y."/>
            <person name="Gongora J."/>
            <person name="Dalzell P."/>
            <person name="Moran C."/>
            <person name="Bed'hom B."/>
            <person name="Abzhanov A."/>
            <person name="Burgess S.C."/>
            <person name="Cooksey A.M."/>
            <person name="Castoe T.A."/>
            <person name="Crawford N.G."/>
            <person name="Densmore L.D."/>
            <person name="Drew J.C."/>
            <person name="Edwards S.V."/>
            <person name="Faircloth B.C."/>
            <person name="Fujita M.K."/>
            <person name="Greenwold M.J."/>
            <person name="Hoffmann F.G."/>
            <person name="Howard J.M."/>
            <person name="Iguchi T."/>
            <person name="Janes D.E."/>
            <person name="Khan S.Y."/>
            <person name="Kohno S."/>
            <person name="de Koning A.J."/>
            <person name="Lance S.L."/>
            <person name="McCarthy F.M."/>
            <person name="McCormack J.E."/>
            <person name="Merchant M.E."/>
            <person name="Peterson D.G."/>
            <person name="Pollock D.D."/>
            <person name="Pourmand N."/>
            <person name="Raney B.J."/>
            <person name="Roessler K.A."/>
            <person name="Sanford J.R."/>
            <person name="Sawyer R.H."/>
            <person name="Schmidt C.J."/>
            <person name="Triplett E.W."/>
            <person name="Tuberville T.D."/>
            <person name="Venegas-Anaya M."/>
            <person name="Howard J.T."/>
            <person name="Jarvis E.D."/>
            <person name="Guillette L.J.Jr."/>
            <person name="Glenn T.C."/>
            <person name="Green R.E."/>
            <person name="Ray D.A."/>
        </authorList>
    </citation>
    <scope>NUCLEOTIDE SEQUENCE [LARGE SCALE GENOMIC DNA]</scope>
    <source>
        <strain evidence="1">KSC_2009_1</strain>
    </source>
</reference>
<organism evidence="1 2">
    <name type="scientific">Alligator mississippiensis</name>
    <name type="common">American alligator</name>
    <dbReference type="NCBI Taxonomy" id="8496"/>
    <lineage>
        <taxon>Eukaryota</taxon>
        <taxon>Metazoa</taxon>
        <taxon>Chordata</taxon>
        <taxon>Craniata</taxon>
        <taxon>Vertebrata</taxon>
        <taxon>Euteleostomi</taxon>
        <taxon>Archelosauria</taxon>
        <taxon>Archosauria</taxon>
        <taxon>Crocodylia</taxon>
        <taxon>Alligatoridae</taxon>
        <taxon>Alligatorinae</taxon>
        <taxon>Alligator</taxon>
    </lineage>
</organism>
<dbReference type="AlphaFoldDB" id="A0A151PBA8"/>
<gene>
    <name evidence="1" type="ORF">Y1Q_0021839</name>
</gene>
<evidence type="ECO:0000313" key="1">
    <source>
        <dbReference type="EMBL" id="KYO46323.1"/>
    </source>
</evidence>
<protein>
    <submittedName>
        <fullName evidence="1">Uncharacterized protein</fullName>
    </submittedName>
</protein>
<accession>A0A151PBA8</accession>
<name>A0A151PBA8_ALLMI</name>
<dbReference type="Proteomes" id="UP000050525">
    <property type="component" value="Unassembled WGS sequence"/>
</dbReference>
<sequence>MKMFLLERRVRIVFPASDFWGEDKCCTNPNEGKLRGGAVRLSHLWDPLHSEEEDPHQLYQKKIVMCWTTRDQILLQAVSKVFLLCFQELTTGQDSLECKDHTEMSISNLAPQMSQRSQGLINMDAAAISSRPSMK</sequence>
<dbReference type="EMBL" id="AKHW03000533">
    <property type="protein sequence ID" value="KYO46323.1"/>
    <property type="molecule type" value="Genomic_DNA"/>
</dbReference>
<evidence type="ECO:0000313" key="2">
    <source>
        <dbReference type="Proteomes" id="UP000050525"/>
    </source>
</evidence>
<keyword evidence="2" id="KW-1185">Reference proteome</keyword>
<comment type="caution">
    <text evidence="1">The sequence shown here is derived from an EMBL/GenBank/DDBJ whole genome shotgun (WGS) entry which is preliminary data.</text>
</comment>
<proteinExistence type="predicted"/>